<protein>
    <submittedName>
        <fullName evidence="1">Uncharacterized protein</fullName>
    </submittedName>
</protein>
<dbReference type="Proteomes" id="UP001056120">
    <property type="component" value="Linkage Group LG08"/>
</dbReference>
<gene>
    <name evidence="1" type="ORF">L1987_24891</name>
</gene>
<evidence type="ECO:0000313" key="1">
    <source>
        <dbReference type="EMBL" id="KAI3808928.1"/>
    </source>
</evidence>
<reference evidence="2" key="1">
    <citation type="journal article" date="2022" name="Mol. Ecol. Resour.">
        <title>The genomes of chicory, endive, great burdock and yacon provide insights into Asteraceae palaeo-polyploidization history and plant inulin production.</title>
        <authorList>
            <person name="Fan W."/>
            <person name="Wang S."/>
            <person name="Wang H."/>
            <person name="Wang A."/>
            <person name="Jiang F."/>
            <person name="Liu H."/>
            <person name="Zhao H."/>
            <person name="Xu D."/>
            <person name="Zhang Y."/>
        </authorList>
    </citation>
    <scope>NUCLEOTIDE SEQUENCE [LARGE SCALE GENOMIC DNA]</scope>
    <source>
        <strain evidence="2">cv. Yunnan</strain>
    </source>
</reference>
<name>A0ACB9IL18_9ASTR</name>
<proteinExistence type="predicted"/>
<keyword evidence="2" id="KW-1185">Reference proteome</keyword>
<reference evidence="1 2" key="2">
    <citation type="journal article" date="2022" name="Mol. Ecol. Resour.">
        <title>The genomes of chicory, endive, great burdock and yacon provide insights into Asteraceae paleo-polyploidization history and plant inulin production.</title>
        <authorList>
            <person name="Fan W."/>
            <person name="Wang S."/>
            <person name="Wang H."/>
            <person name="Wang A."/>
            <person name="Jiang F."/>
            <person name="Liu H."/>
            <person name="Zhao H."/>
            <person name="Xu D."/>
            <person name="Zhang Y."/>
        </authorList>
    </citation>
    <scope>NUCLEOTIDE SEQUENCE [LARGE SCALE GENOMIC DNA]</scope>
    <source>
        <strain evidence="2">cv. Yunnan</strain>
        <tissue evidence="1">Leaves</tissue>
    </source>
</reference>
<evidence type="ECO:0000313" key="2">
    <source>
        <dbReference type="Proteomes" id="UP001056120"/>
    </source>
</evidence>
<accession>A0ACB9IL18</accession>
<comment type="caution">
    <text evidence="1">The sequence shown here is derived from an EMBL/GenBank/DDBJ whole genome shotgun (WGS) entry which is preliminary data.</text>
</comment>
<organism evidence="1 2">
    <name type="scientific">Smallanthus sonchifolius</name>
    <dbReference type="NCBI Taxonomy" id="185202"/>
    <lineage>
        <taxon>Eukaryota</taxon>
        <taxon>Viridiplantae</taxon>
        <taxon>Streptophyta</taxon>
        <taxon>Embryophyta</taxon>
        <taxon>Tracheophyta</taxon>
        <taxon>Spermatophyta</taxon>
        <taxon>Magnoliopsida</taxon>
        <taxon>eudicotyledons</taxon>
        <taxon>Gunneridae</taxon>
        <taxon>Pentapetalae</taxon>
        <taxon>asterids</taxon>
        <taxon>campanulids</taxon>
        <taxon>Asterales</taxon>
        <taxon>Asteraceae</taxon>
        <taxon>Asteroideae</taxon>
        <taxon>Heliantheae alliance</taxon>
        <taxon>Millerieae</taxon>
        <taxon>Smallanthus</taxon>
    </lineage>
</organism>
<dbReference type="EMBL" id="CM042025">
    <property type="protein sequence ID" value="KAI3808928.1"/>
    <property type="molecule type" value="Genomic_DNA"/>
</dbReference>
<sequence length="406" mass="45185">MEMSGATPDPVVHGGNGMFKDVLLGNRFSKDIISEISLKIHETAAMKFWNDVSLLGVATSLSALIELKQSLEGIFDLQVALRYVGGLRFLLTFPTHQEALDFLKEKESVWKSWCTSLVIWRGQNYVFERIAWIRIFGVPPHLWEDGVFDTIASNFGRVMQSSDASTREGNLAFDTVAIMVDHGLTVNREAKIMWKGTRIRCWIREVNDDWVPWESPIHADSTATQHHLDPMIEVINVPTSPVATQGDMGNYVGPILEDLTIKVSGGSRFRKRPRVESDVGSFSQPICPTLPVSPSAFPNPFVSQQSTRPTRTLKAVHRRKDTSFPASSPVVDVEDGSLFAFNSSVSHVVDNNPSTQVDDPSNLDSFLEVEVQNKLHIGECVGLDMSNCESRMKEVIIGEAVDTVRQ</sequence>